<dbReference type="AlphaFoldDB" id="A0AAV8VSM5"/>
<accession>A0AAV8VSM5</accession>
<comment type="caution">
    <text evidence="1">The sequence shown here is derived from an EMBL/GenBank/DDBJ whole genome shotgun (WGS) entry which is preliminary data.</text>
</comment>
<organism evidence="1 2">
    <name type="scientific">Exocentrus adspersus</name>
    <dbReference type="NCBI Taxonomy" id="1586481"/>
    <lineage>
        <taxon>Eukaryota</taxon>
        <taxon>Metazoa</taxon>
        <taxon>Ecdysozoa</taxon>
        <taxon>Arthropoda</taxon>
        <taxon>Hexapoda</taxon>
        <taxon>Insecta</taxon>
        <taxon>Pterygota</taxon>
        <taxon>Neoptera</taxon>
        <taxon>Endopterygota</taxon>
        <taxon>Coleoptera</taxon>
        <taxon>Polyphaga</taxon>
        <taxon>Cucujiformia</taxon>
        <taxon>Chrysomeloidea</taxon>
        <taxon>Cerambycidae</taxon>
        <taxon>Lamiinae</taxon>
        <taxon>Acanthocinini</taxon>
        <taxon>Exocentrus</taxon>
    </lineage>
</organism>
<dbReference type="EMBL" id="JANEYG010000040">
    <property type="protein sequence ID" value="KAJ8916721.1"/>
    <property type="molecule type" value="Genomic_DNA"/>
</dbReference>
<evidence type="ECO:0008006" key="3">
    <source>
        <dbReference type="Google" id="ProtNLM"/>
    </source>
</evidence>
<gene>
    <name evidence="1" type="ORF">NQ315_013925</name>
</gene>
<keyword evidence="2" id="KW-1185">Reference proteome</keyword>
<dbReference type="Proteomes" id="UP001159042">
    <property type="component" value="Unassembled WGS sequence"/>
</dbReference>
<evidence type="ECO:0000313" key="1">
    <source>
        <dbReference type="EMBL" id="KAJ8916721.1"/>
    </source>
</evidence>
<evidence type="ECO:0000313" key="2">
    <source>
        <dbReference type="Proteomes" id="UP001159042"/>
    </source>
</evidence>
<proteinExistence type="predicted"/>
<protein>
    <recommendedName>
        <fullName evidence="3">MutS-like protein</fullName>
    </recommendedName>
</protein>
<name>A0AAV8VSM5_9CUCU</name>
<sequence length="225" mass="25665">MNEYDLSEINPMHPDTAGSPTHVIIFCIRFVAGDTFQPIGGLLTYKYKDQSIILAECLKAYINDLWKLGLYVVGTVSPPFECFKGMLSHLVDVGDVNTFSGCLVYSVTPIKEIVHIYDIQFLLIKLQNLFKEGDIKFVELSKEHRASWNDISLVLNLSKEFKILSNYLLDNKDVSRRVHIFTQQIFEQLLEMEAQGVITLSYLSDNPKLCQVLANRQSYPDIGTY</sequence>
<reference evidence="1 2" key="1">
    <citation type="journal article" date="2023" name="Insect Mol. Biol.">
        <title>Genome sequencing provides insights into the evolution of gene families encoding plant cell wall-degrading enzymes in longhorned beetles.</title>
        <authorList>
            <person name="Shin N.R."/>
            <person name="Okamura Y."/>
            <person name="Kirsch R."/>
            <person name="Pauchet Y."/>
        </authorList>
    </citation>
    <scope>NUCLEOTIDE SEQUENCE [LARGE SCALE GENOMIC DNA]</scope>
    <source>
        <strain evidence="1">EAD_L_NR</strain>
    </source>
</reference>